<dbReference type="EMBL" id="JBHRZH010000009">
    <property type="protein sequence ID" value="MFC3761569.1"/>
    <property type="molecule type" value="Genomic_DNA"/>
</dbReference>
<proteinExistence type="predicted"/>
<dbReference type="Proteomes" id="UP001595699">
    <property type="component" value="Unassembled WGS sequence"/>
</dbReference>
<sequence length="281" mass="31260">MSESPRLVELRNRHGYKPDLGSIARGQVASARERLGLTHAEFAELLTPLLGWEPSAHAVESWETGTTPPGDVLVAASLATHTSAPGERTDAMDIVSQLMGDRFADLSAIYMTRSDFASEVSLTELLDNADTIDAVGISLNLLCQQYPDRNLRAVLERGATLRCLFLDPASEAVKTYEDEEGYIPGQISALTELNIQAIVKRVRDRMPIEAQARLQVATYNETSRFNLLIVDHQVCVMQPYFPHTRGIDSPTFMINRQTLPGGLFPIFEQVFETLWERGTRL</sequence>
<name>A0ABV7Y9T8_9ACTN</name>
<organism evidence="2 3">
    <name type="scientific">Tenggerimyces flavus</name>
    <dbReference type="NCBI Taxonomy" id="1708749"/>
    <lineage>
        <taxon>Bacteria</taxon>
        <taxon>Bacillati</taxon>
        <taxon>Actinomycetota</taxon>
        <taxon>Actinomycetes</taxon>
        <taxon>Propionibacteriales</taxon>
        <taxon>Nocardioidaceae</taxon>
        <taxon>Tenggerimyces</taxon>
    </lineage>
</organism>
<evidence type="ECO:0000313" key="3">
    <source>
        <dbReference type="Proteomes" id="UP001595699"/>
    </source>
</evidence>
<dbReference type="RefSeq" id="WP_205114075.1">
    <property type="nucleotide sequence ID" value="NZ_JAFBCM010000001.1"/>
</dbReference>
<dbReference type="Pfam" id="PF19319">
    <property type="entry name" value="DUF5919"/>
    <property type="match status" value="1"/>
</dbReference>
<gene>
    <name evidence="2" type="ORF">ACFOUW_12030</name>
</gene>
<comment type="caution">
    <text evidence="2">The sequence shown here is derived from an EMBL/GenBank/DDBJ whole genome shotgun (WGS) entry which is preliminary data.</text>
</comment>
<reference evidence="3" key="1">
    <citation type="journal article" date="2019" name="Int. J. Syst. Evol. Microbiol.">
        <title>The Global Catalogue of Microorganisms (GCM) 10K type strain sequencing project: providing services to taxonomists for standard genome sequencing and annotation.</title>
        <authorList>
            <consortium name="The Broad Institute Genomics Platform"/>
            <consortium name="The Broad Institute Genome Sequencing Center for Infectious Disease"/>
            <person name="Wu L."/>
            <person name="Ma J."/>
        </authorList>
    </citation>
    <scope>NUCLEOTIDE SEQUENCE [LARGE SCALE GENOMIC DNA]</scope>
    <source>
        <strain evidence="3">CGMCC 4.7241</strain>
    </source>
</reference>
<evidence type="ECO:0000313" key="2">
    <source>
        <dbReference type="EMBL" id="MFC3761569.1"/>
    </source>
</evidence>
<feature type="domain" description="DUF5919" evidence="1">
    <location>
        <begin position="132"/>
        <end position="278"/>
    </location>
</feature>
<keyword evidence="3" id="KW-1185">Reference proteome</keyword>
<dbReference type="Gene3D" id="1.10.260.40">
    <property type="entry name" value="lambda repressor-like DNA-binding domains"/>
    <property type="match status" value="1"/>
</dbReference>
<accession>A0ABV7Y9T8</accession>
<dbReference type="InterPro" id="IPR045697">
    <property type="entry name" value="DUF5919"/>
</dbReference>
<dbReference type="InterPro" id="IPR010982">
    <property type="entry name" value="Lambda_DNA-bd_dom_sf"/>
</dbReference>
<evidence type="ECO:0000259" key="1">
    <source>
        <dbReference type="Pfam" id="PF19319"/>
    </source>
</evidence>
<protein>
    <submittedName>
        <fullName evidence="2">DUF5919 domain-containing protein</fullName>
    </submittedName>
</protein>